<keyword evidence="4" id="KW-0032">Aminotransferase</keyword>
<name>A0A429V6Y4_9SPHN</name>
<dbReference type="GO" id="GO:0030170">
    <property type="term" value="F:pyridoxal phosphate binding"/>
    <property type="evidence" value="ECO:0007669"/>
    <property type="project" value="InterPro"/>
</dbReference>
<accession>A0A429V6Y4</accession>
<dbReference type="GO" id="GO:0006569">
    <property type="term" value="P:L-tryptophan catabolic process"/>
    <property type="evidence" value="ECO:0007669"/>
    <property type="project" value="InterPro"/>
</dbReference>
<proteinExistence type="predicted"/>
<dbReference type="GO" id="GO:0009435">
    <property type="term" value="P:NAD+ biosynthetic process"/>
    <property type="evidence" value="ECO:0007669"/>
    <property type="project" value="InterPro"/>
</dbReference>
<dbReference type="InterPro" id="IPR010111">
    <property type="entry name" value="Kynureninase"/>
</dbReference>
<dbReference type="OrthoDB" id="5501089at2"/>
<dbReference type="GO" id="GO:0030429">
    <property type="term" value="F:kynureninase activity"/>
    <property type="evidence" value="ECO:0007669"/>
    <property type="project" value="InterPro"/>
</dbReference>
<dbReference type="SUPFAM" id="SSF53383">
    <property type="entry name" value="PLP-dependent transferases"/>
    <property type="match status" value="1"/>
</dbReference>
<dbReference type="InterPro" id="IPR015421">
    <property type="entry name" value="PyrdxlP-dep_Trfase_major"/>
</dbReference>
<evidence type="ECO:0000256" key="1">
    <source>
        <dbReference type="ARBA" id="ARBA00022642"/>
    </source>
</evidence>
<dbReference type="InterPro" id="IPR015422">
    <property type="entry name" value="PyrdxlP-dep_Trfase_small"/>
</dbReference>
<comment type="caution">
    <text evidence="4">The sequence shown here is derived from an EMBL/GenBank/DDBJ whole genome shotgun (WGS) entry which is preliminary data.</text>
</comment>
<keyword evidence="1" id="KW-0662">Pyridine nucleotide biosynthesis</keyword>
<gene>
    <name evidence="4" type="ORF">HMF7854_01950</name>
</gene>
<dbReference type="GO" id="GO:0005737">
    <property type="term" value="C:cytoplasm"/>
    <property type="evidence" value="ECO:0007669"/>
    <property type="project" value="InterPro"/>
</dbReference>
<dbReference type="Gene3D" id="3.40.640.10">
    <property type="entry name" value="Type I PLP-dependent aspartate aminotransferase-like (Major domain)"/>
    <property type="match status" value="1"/>
</dbReference>
<reference evidence="4 5" key="1">
    <citation type="submission" date="2018-12" db="EMBL/GenBank/DDBJ databases">
        <title>Sphingomonas sp. HMF7854 Genome sequencing and assembly.</title>
        <authorList>
            <person name="Cha I."/>
            <person name="Kang H."/>
            <person name="Kim H."/>
            <person name="Kang J."/>
            <person name="Joh K."/>
        </authorList>
    </citation>
    <scope>NUCLEOTIDE SEQUENCE [LARGE SCALE GENOMIC DNA]</scope>
    <source>
        <strain evidence="4 5">HMF7854</strain>
    </source>
</reference>
<dbReference type="Gene3D" id="3.90.1150.10">
    <property type="entry name" value="Aspartate Aminotransferase, domain 1"/>
    <property type="match status" value="1"/>
</dbReference>
<keyword evidence="4" id="KW-0808">Transferase</keyword>
<dbReference type="RefSeq" id="WP_126717565.1">
    <property type="nucleotide sequence ID" value="NZ_RWJF01000001.1"/>
</dbReference>
<dbReference type="InterPro" id="IPR015424">
    <property type="entry name" value="PyrdxlP-dep_Trfase"/>
</dbReference>
<evidence type="ECO:0000256" key="2">
    <source>
        <dbReference type="ARBA" id="ARBA00022801"/>
    </source>
</evidence>
<dbReference type="GO" id="GO:0008483">
    <property type="term" value="F:transaminase activity"/>
    <property type="evidence" value="ECO:0007669"/>
    <property type="project" value="UniProtKB-KW"/>
</dbReference>
<evidence type="ECO:0000256" key="3">
    <source>
        <dbReference type="ARBA" id="ARBA00022898"/>
    </source>
</evidence>
<evidence type="ECO:0000313" key="4">
    <source>
        <dbReference type="EMBL" id="RST29726.1"/>
    </source>
</evidence>
<organism evidence="4 5">
    <name type="scientific">Sphingomonas ginkgonis</name>
    <dbReference type="NCBI Taxonomy" id="2315330"/>
    <lineage>
        <taxon>Bacteria</taxon>
        <taxon>Pseudomonadati</taxon>
        <taxon>Pseudomonadota</taxon>
        <taxon>Alphaproteobacteria</taxon>
        <taxon>Sphingomonadales</taxon>
        <taxon>Sphingomonadaceae</taxon>
        <taxon>Sphingomonas</taxon>
    </lineage>
</organism>
<dbReference type="EMBL" id="RWJF01000001">
    <property type="protein sequence ID" value="RST29726.1"/>
    <property type="molecule type" value="Genomic_DNA"/>
</dbReference>
<protein>
    <submittedName>
        <fullName evidence="4">Class V aminotransferase</fullName>
    </submittedName>
</protein>
<dbReference type="AlphaFoldDB" id="A0A429V6Y4"/>
<dbReference type="Proteomes" id="UP000274661">
    <property type="component" value="Unassembled WGS sequence"/>
</dbReference>
<dbReference type="Pfam" id="PF22580">
    <property type="entry name" value="KYNU_C"/>
    <property type="match status" value="1"/>
</dbReference>
<keyword evidence="2" id="KW-0378">Hydrolase</keyword>
<keyword evidence="3" id="KW-0663">Pyridoxal phosphate</keyword>
<evidence type="ECO:0000313" key="5">
    <source>
        <dbReference type="Proteomes" id="UP000274661"/>
    </source>
</evidence>
<sequence>MSFKPLFARSLAADPDRLHFAAHSHHLWPDASREGQIECWDDAARLADRKWKRVMGEIWSAAQAEVAAELGTGQSDAVVFAANTHDFLVRLWGAAPRRAGGPLRILTSDGEFHSARRQFARWAEEGSVTLDVVAAEPFDDFANRFLARAAAGEHDLILVSHVLFGSGRVFAGLEELARLADPAGPWVVVDGYHAFMALDAPLTPALGERLFYLGGGYKYAMSGEGMGFLHCPPEFGARPPLTGWYAEFEDLTLPPGQIGYAPDAMRFMGATFDPSALYRFLAVRGMLAANGLTTARISGLVRELQQRLIDELGDSVLGTAELLNPTSGEQHARFLALRSPAAKGWCDALSARNIVTDVRGDVLRIGFGLYQDEADVDLLLEALRNL</sequence>
<keyword evidence="5" id="KW-1185">Reference proteome</keyword>